<keyword evidence="2" id="KW-0732">Signal</keyword>
<evidence type="ECO:0000313" key="5">
    <source>
        <dbReference type="Proteomes" id="UP000182486"/>
    </source>
</evidence>
<feature type="chain" id="PRO_5010473598" description="PKD domain-containing protein" evidence="2">
    <location>
        <begin position="32"/>
        <end position="440"/>
    </location>
</feature>
<gene>
    <name evidence="4" type="ORF">BG844_02995</name>
    <name evidence="3" type="ORF">BG844_05955</name>
</gene>
<dbReference type="Proteomes" id="UP000182486">
    <property type="component" value="Unassembled WGS sequence"/>
</dbReference>
<feature type="compositionally biased region" description="Low complexity" evidence="1">
    <location>
        <begin position="45"/>
        <end position="121"/>
    </location>
</feature>
<organism evidence="3 5">
    <name type="scientific">Couchioplanes caeruleus subsp. caeruleus</name>
    <dbReference type="NCBI Taxonomy" id="56427"/>
    <lineage>
        <taxon>Bacteria</taxon>
        <taxon>Bacillati</taxon>
        <taxon>Actinomycetota</taxon>
        <taxon>Actinomycetes</taxon>
        <taxon>Micromonosporales</taxon>
        <taxon>Micromonosporaceae</taxon>
        <taxon>Couchioplanes</taxon>
    </lineage>
</organism>
<dbReference type="GO" id="GO:0005975">
    <property type="term" value="P:carbohydrate metabolic process"/>
    <property type="evidence" value="ECO:0007669"/>
    <property type="project" value="UniProtKB-ARBA"/>
</dbReference>
<sequence length="440" mass="46092">MNPRLSRSLLAIAVSGALLTGSAVVGAPAFAADTEATAAVRTALGDPATDPTTSESTPTGSATGTTTPDGAATDPGTPETDPSTPVTEPSTPVTEPSTPVTEPSTPETEPSTPVTEPSTPVAEPSSPETDPGSPADTTAPVGSFSLQTTSLWIGQKMTLKLGAVSDDTSSAEQILRVVNWGDNTANVLPAGQAQIRKQYTEAGSFTVTVTLKDAAGNIGMATAPAATKVTVTSPGKFKLNKTTVWPGQRFSVSISGVPAGTTVIRLHWGDGSYSKLRGANQTVSTLYGRNMGKVTLRATFANANGMSSLVTVGTIDVKRDRWRPVVKVKKPSQSNRLKSWKYATGTVTDKGAGVPFLFVLATRISGNKVYCFTPKKTWKRVYNERQFKNCVPVAVKVSKGKWSLKLSGLKKGELYVDAMARDWGGNLSKVASVKAKITRS</sequence>
<dbReference type="RefSeq" id="WP_071803166.1">
    <property type="nucleotide sequence ID" value="NZ_MEIA01000013.1"/>
</dbReference>
<dbReference type="Gene3D" id="2.60.40.10">
    <property type="entry name" value="Immunoglobulins"/>
    <property type="match status" value="1"/>
</dbReference>
<reference evidence="3 5" key="1">
    <citation type="submission" date="2016-09" db="EMBL/GenBank/DDBJ databases">
        <title>Couchioplanes caeruleus draft genome sequence.</title>
        <authorList>
            <person name="Sheehan J."/>
            <person name="Caffrey P."/>
        </authorList>
    </citation>
    <scope>NUCLEOTIDE SEQUENCE [LARGE SCALE GENOMIC DNA]</scope>
    <source>
        <strain evidence="3 5">DSM 43634</strain>
    </source>
</reference>
<comment type="caution">
    <text evidence="3">The sequence shown here is derived from an EMBL/GenBank/DDBJ whole genome shotgun (WGS) entry which is preliminary data.</text>
</comment>
<keyword evidence="5" id="KW-1185">Reference proteome</keyword>
<evidence type="ECO:0000256" key="2">
    <source>
        <dbReference type="SAM" id="SignalP"/>
    </source>
</evidence>
<name>A0A1K0GRV5_9ACTN</name>
<feature type="region of interest" description="Disordered" evidence="1">
    <location>
        <begin position="45"/>
        <end position="142"/>
    </location>
</feature>
<evidence type="ECO:0000313" key="4">
    <source>
        <dbReference type="EMBL" id="OJF15710.1"/>
    </source>
</evidence>
<accession>A0A1K0GRV5</accession>
<evidence type="ECO:0000256" key="1">
    <source>
        <dbReference type="SAM" id="MobiDB-lite"/>
    </source>
</evidence>
<proteinExistence type="predicted"/>
<dbReference type="InterPro" id="IPR013783">
    <property type="entry name" value="Ig-like_fold"/>
</dbReference>
<dbReference type="EMBL" id="MEIA01000013">
    <property type="protein sequence ID" value="OJF15710.1"/>
    <property type="molecule type" value="Genomic_DNA"/>
</dbReference>
<evidence type="ECO:0000313" key="3">
    <source>
        <dbReference type="EMBL" id="OJF15166.1"/>
    </source>
</evidence>
<evidence type="ECO:0008006" key="6">
    <source>
        <dbReference type="Google" id="ProtNLM"/>
    </source>
</evidence>
<feature type="signal peptide" evidence="2">
    <location>
        <begin position="1"/>
        <end position="31"/>
    </location>
</feature>
<dbReference type="SUPFAM" id="SSF49299">
    <property type="entry name" value="PKD domain"/>
    <property type="match status" value="1"/>
</dbReference>
<protein>
    <recommendedName>
        <fullName evidence="6">PKD domain-containing protein</fullName>
    </recommendedName>
</protein>
<dbReference type="EMBL" id="MEIA01000065">
    <property type="protein sequence ID" value="OJF15166.1"/>
    <property type="molecule type" value="Genomic_DNA"/>
</dbReference>
<dbReference type="InterPro" id="IPR035986">
    <property type="entry name" value="PKD_dom_sf"/>
</dbReference>
<dbReference type="AlphaFoldDB" id="A0A1K0GRV5"/>